<protein>
    <recommendedName>
        <fullName evidence="11">Homeobox domain-containing protein</fullName>
    </recommendedName>
</protein>
<evidence type="ECO:0000313" key="10">
    <source>
        <dbReference type="Proteomes" id="UP000184383"/>
    </source>
</evidence>
<dbReference type="Pfam" id="PF05920">
    <property type="entry name" value="Homeobox_KN"/>
    <property type="match status" value="1"/>
</dbReference>
<evidence type="ECO:0000256" key="6">
    <source>
        <dbReference type="SAM" id="MobiDB-lite"/>
    </source>
</evidence>
<dbReference type="InterPro" id="IPR008422">
    <property type="entry name" value="KN_HD"/>
</dbReference>
<dbReference type="InterPro" id="IPR050224">
    <property type="entry name" value="TALE_homeobox"/>
</dbReference>
<feature type="region of interest" description="Disordered" evidence="6">
    <location>
        <begin position="358"/>
        <end position="413"/>
    </location>
</feature>
<dbReference type="EMBL" id="KV878214">
    <property type="protein sequence ID" value="OJJ33315.1"/>
    <property type="molecule type" value="Genomic_DNA"/>
</dbReference>
<feature type="compositionally biased region" description="Low complexity" evidence="6">
    <location>
        <begin position="358"/>
        <end position="386"/>
    </location>
</feature>
<evidence type="ECO:0008006" key="11">
    <source>
        <dbReference type="Google" id="ProtNLM"/>
    </source>
</evidence>
<name>A0A1L9REI0_ASPWE</name>
<keyword evidence="4" id="KW-0863">Zinc-finger</keyword>
<dbReference type="CDD" id="cd00086">
    <property type="entry name" value="homeodomain"/>
    <property type="match status" value="1"/>
</dbReference>
<keyword evidence="4" id="KW-0479">Metal-binding</keyword>
<dbReference type="OrthoDB" id="10056939at2759"/>
<keyword evidence="1 5" id="KW-0238">DNA-binding</keyword>
<dbReference type="Gene3D" id="3.30.160.60">
    <property type="entry name" value="Classic Zinc Finger"/>
    <property type="match status" value="1"/>
</dbReference>
<keyword evidence="4" id="KW-0862">Zinc</keyword>
<gene>
    <name evidence="9" type="ORF">ASPWEDRAFT_174725</name>
</gene>
<dbReference type="PROSITE" id="PS50071">
    <property type="entry name" value="HOMEOBOX_2"/>
    <property type="match status" value="1"/>
</dbReference>
<keyword evidence="3 5" id="KW-0539">Nucleus</keyword>
<dbReference type="Gene3D" id="1.10.10.60">
    <property type="entry name" value="Homeodomain-like"/>
    <property type="match status" value="1"/>
</dbReference>
<organism evidence="9 10">
    <name type="scientific">Aspergillus wentii DTO 134E9</name>
    <dbReference type="NCBI Taxonomy" id="1073089"/>
    <lineage>
        <taxon>Eukaryota</taxon>
        <taxon>Fungi</taxon>
        <taxon>Dikarya</taxon>
        <taxon>Ascomycota</taxon>
        <taxon>Pezizomycotina</taxon>
        <taxon>Eurotiomycetes</taxon>
        <taxon>Eurotiomycetidae</taxon>
        <taxon>Eurotiales</taxon>
        <taxon>Aspergillaceae</taxon>
        <taxon>Aspergillus</taxon>
        <taxon>Aspergillus subgen. Cremei</taxon>
    </lineage>
</organism>
<feature type="DNA-binding region" description="Homeobox" evidence="5">
    <location>
        <begin position="220"/>
        <end position="282"/>
    </location>
</feature>
<accession>A0A1L9REI0</accession>
<dbReference type="GO" id="GO:0003677">
    <property type="term" value="F:DNA binding"/>
    <property type="evidence" value="ECO:0007669"/>
    <property type="project" value="UniProtKB-UniRule"/>
</dbReference>
<evidence type="ECO:0000256" key="2">
    <source>
        <dbReference type="ARBA" id="ARBA00023155"/>
    </source>
</evidence>
<dbReference type="PROSITE" id="PS50157">
    <property type="entry name" value="ZINC_FINGER_C2H2_2"/>
    <property type="match status" value="1"/>
</dbReference>
<feature type="domain" description="Homeobox" evidence="7">
    <location>
        <begin position="218"/>
        <end position="281"/>
    </location>
</feature>
<dbReference type="SMART" id="SM00355">
    <property type="entry name" value="ZnF_C2H2"/>
    <property type="match status" value="2"/>
</dbReference>
<dbReference type="GO" id="GO:0008270">
    <property type="term" value="F:zinc ion binding"/>
    <property type="evidence" value="ECO:0007669"/>
    <property type="project" value="UniProtKB-KW"/>
</dbReference>
<dbReference type="RefSeq" id="XP_040686992.1">
    <property type="nucleotide sequence ID" value="XM_040831255.1"/>
</dbReference>
<comment type="subcellular location">
    <subcellularLocation>
        <location evidence="5">Nucleus</location>
    </subcellularLocation>
</comment>
<feature type="compositionally biased region" description="Polar residues" evidence="6">
    <location>
        <begin position="287"/>
        <end position="299"/>
    </location>
</feature>
<evidence type="ECO:0000259" key="7">
    <source>
        <dbReference type="PROSITE" id="PS50071"/>
    </source>
</evidence>
<evidence type="ECO:0000259" key="8">
    <source>
        <dbReference type="PROSITE" id="PS50157"/>
    </source>
</evidence>
<dbReference type="InterPro" id="IPR013087">
    <property type="entry name" value="Znf_C2H2_type"/>
</dbReference>
<dbReference type="InterPro" id="IPR009057">
    <property type="entry name" value="Homeodomain-like_sf"/>
</dbReference>
<keyword evidence="10" id="KW-1185">Reference proteome</keyword>
<dbReference type="SUPFAM" id="SSF46689">
    <property type="entry name" value="Homeodomain-like"/>
    <property type="match status" value="1"/>
</dbReference>
<feature type="region of interest" description="Disordered" evidence="6">
    <location>
        <begin position="1"/>
        <end position="21"/>
    </location>
</feature>
<dbReference type="AlphaFoldDB" id="A0A1L9REI0"/>
<dbReference type="GO" id="GO:0005634">
    <property type="term" value="C:nucleus"/>
    <property type="evidence" value="ECO:0007669"/>
    <property type="project" value="UniProtKB-SubCell"/>
</dbReference>
<dbReference type="InterPro" id="IPR036236">
    <property type="entry name" value="Znf_C2H2_sf"/>
</dbReference>
<reference evidence="10" key="1">
    <citation type="journal article" date="2017" name="Genome Biol.">
        <title>Comparative genomics reveals high biological diversity and specific adaptations in the industrially and medically important fungal genus Aspergillus.</title>
        <authorList>
            <person name="de Vries R.P."/>
            <person name="Riley R."/>
            <person name="Wiebenga A."/>
            <person name="Aguilar-Osorio G."/>
            <person name="Amillis S."/>
            <person name="Uchima C.A."/>
            <person name="Anderluh G."/>
            <person name="Asadollahi M."/>
            <person name="Askin M."/>
            <person name="Barry K."/>
            <person name="Battaglia E."/>
            <person name="Bayram O."/>
            <person name="Benocci T."/>
            <person name="Braus-Stromeyer S.A."/>
            <person name="Caldana C."/>
            <person name="Canovas D."/>
            <person name="Cerqueira G.C."/>
            <person name="Chen F."/>
            <person name="Chen W."/>
            <person name="Choi C."/>
            <person name="Clum A."/>
            <person name="Dos Santos R.A."/>
            <person name="Damasio A.R."/>
            <person name="Diallinas G."/>
            <person name="Emri T."/>
            <person name="Fekete E."/>
            <person name="Flipphi M."/>
            <person name="Freyberg S."/>
            <person name="Gallo A."/>
            <person name="Gournas C."/>
            <person name="Habgood R."/>
            <person name="Hainaut M."/>
            <person name="Harispe M.L."/>
            <person name="Henrissat B."/>
            <person name="Hilden K.S."/>
            <person name="Hope R."/>
            <person name="Hossain A."/>
            <person name="Karabika E."/>
            <person name="Karaffa L."/>
            <person name="Karanyi Z."/>
            <person name="Krasevec N."/>
            <person name="Kuo A."/>
            <person name="Kusch H."/>
            <person name="LaButti K."/>
            <person name="Lagendijk E.L."/>
            <person name="Lapidus A."/>
            <person name="Levasseur A."/>
            <person name="Lindquist E."/>
            <person name="Lipzen A."/>
            <person name="Logrieco A.F."/>
            <person name="MacCabe A."/>
            <person name="Maekelae M.R."/>
            <person name="Malavazi I."/>
            <person name="Melin P."/>
            <person name="Meyer V."/>
            <person name="Mielnichuk N."/>
            <person name="Miskei M."/>
            <person name="Molnar A.P."/>
            <person name="Mule G."/>
            <person name="Ngan C.Y."/>
            <person name="Orejas M."/>
            <person name="Orosz E."/>
            <person name="Ouedraogo J.P."/>
            <person name="Overkamp K.M."/>
            <person name="Park H.-S."/>
            <person name="Perrone G."/>
            <person name="Piumi F."/>
            <person name="Punt P.J."/>
            <person name="Ram A.F."/>
            <person name="Ramon A."/>
            <person name="Rauscher S."/>
            <person name="Record E."/>
            <person name="Riano-Pachon D.M."/>
            <person name="Robert V."/>
            <person name="Roehrig J."/>
            <person name="Ruller R."/>
            <person name="Salamov A."/>
            <person name="Salih N.S."/>
            <person name="Samson R.A."/>
            <person name="Sandor E."/>
            <person name="Sanguinetti M."/>
            <person name="Schuetze T."/>
            <person name="Sepcic K."/>
            <person name="Shelest E."/>
            <person name="Sherlock G."/>
            <person name="Sophianopoulou V."/>
            <person name="Squina F.M."/>
            <person name="Sun H."/>
            <person name="Susca A."/>
            <person name="Todd R.B."/>
            <person name="Tsang A."/>
            <person name="Unkles S.E."/>
            <person name="van de Wiele N."/>
            <person name="van Rossen-Uffink D."/>
            <person name="Oliveira J.V."/>
            <person name="Vesth T.C."/>
            <person name="Visser J."/>
            <person name="Yu J.-H."/>
            <person name="Zhou M."/>
            <person name="Andersen M.R."/>
            <person name="Archer D.B."/>
            <person name="Baker S.E."/>
            <person name="Benoit I."/>
            <person name="Brakhage A.A."/>
            <person name="Braus G.H."/>
            <person name="Fischer R."/>
            <person name="Frisvad J.C."/>
            <person name="Goldman G.H."/>
            <person name="Houbraken J."/>
            <person name="Oakley B."/>
            <person name="Pocsi I."/>
            <person name="Scazzocchio C."/>
            <person name="Seiboth B."/>
            <person name="vanKuyk P.A."/>
            <person name="Wortman J."/>
            <person name="Dyer P.S."/>
            <person name="Grigoriev I.V."/>
        </authorList>
    </citation>
    <scope>NUCLEOTIDE SEQUENCE [LARGE SCALE GENOMIC DNA]</scope>
    <source>
        <strain evidence="10">DTO 134E9</strain>
    </source>
</reference>
<evidence type="ECO:0000313" key="9">
    <source>
        <dbReference type="EMBL" id="OJJ33315.1"/>
    </source>
</evidence>
<evidence type="ECO:0000256" key="3">
    <source>
        <dbReference type="ARBA" id="ARBA00023242"/>
    </source>
</evidence>
<keyword evidence="2 5" id="KW-0371">Homeobox</keyword>
<evidence type="ECO:0000256" key="1">
    <source>
        <dbReference type="ARBA" id="ARBA00023125"/>
    </source>
</evidence>
<dbReference type="PANTHER" id="PTHR11850">
    <property type="entry name" value="HOMEOBOX PROTEIN TRANSCRIPTION FACTORS"/>
    <property type="match status" value="1"/>
</dbReference>
<evidence type="ECO:0000256" key="5">
    <source>
        <dbReference type="PROSITE-ProRule" id="PRU00108"/>
    </source>
</evidence>
<dbReference type="GO" id="GO:0006355">
    <property type="term" value="P:regulation of DNA-templated transcription"/>
    <property type="evidence" value="ECO:0007669"/>
    <property type="project" value="InterPro"/>
</dbReference>
<dbReference type="PROSITE" id="PS00028">
    <property type="entry name" value="ZINC_FINGER_C2H2_1"/>
    <property type="match status" value="1"/>
</dbReference>
<sequence length="598" mass="67447">MEGHHGFDQRHPPPEDPQNPAFEAVADGNLSNLSNEWSRNVDVNFDWDVLNDTYHPFVDFQNGEWPHLTIPDDPSFYQNLPTSAVPDQTQYSQNLMNDDIGNPQYLSHNSQAAVYPDFNNVSQWLDGAYSPPKPCSYCRRHRLQCLIIRTAPANPNPITSCSSCVALFRECSLARGEKRQPSGFETMSPVFGNLHGLAEDVDDVVGQVEGSRGVVGPEEDRKESKQFVRKGARVLRDWYRQHQEYPYPSEGEKSALANETGFSKQRVSTWFANARRRQKQKLQSSRPPTQVFRSGSPMPSMTPMERWQASPPEDEAVPESAIQNAIATSGPGVDMSSSLSEANDFNYLFNLDESSSHLDSSLPSVGSRQSEASSDSQSSAWSHNSAGEGGLPFPSLPKRTRLRHRRGRQRRTTEEGPYQCTFCTQSFQKKHDWSRHEKTVHLSLESWVCTPDLLNLQSLAPTSAECRFCETTSPSQAHWEDHEFKVCAAKPIEERSFTRKDYLWQHLKKFHGCTKLPVARLESWRCEANNVSSRCGFCEATLPNWSTRMDHLAGHFKQGLRMTQWEGDWGLEPSVLAYLRNAALPSERMMAAGLSGAT</sequence>
<dbReference type="SUPFAM" id="SSF57667">
    <property type="entry name" value="beta-beta-alpha zinc fingers"/>
    <property type="match status" value="1"/>
</dbReference>
<dbReference type="SMART" id="SM00389">
    <property type="entry name" value="HOX"/>
    <property type="match status" value="1"/>
</dbReference>
<feature type="compositionally biased region" description="Basic and acidic residues" evidence="6">
    <location>
        <begin position="1"/>
        <end position="14"/>
    </location>
</feature>
<dbReference type="STRING" id="1073089.A0A1L9REI0"/>
<dbReference type="GeneID" id="63747103"/>
<feature type="domain" description="C2H2-type" evidence="8">
    <location>
        <begin position="418"/>
        <end position="446"/>
    </location>
</feature>
<feature type="compositionally biased region" description="Basic residues" evidence="6">
    <location>
        <begin position="398"/>
        <end position="410"/>
    </location>
</feature>
<evidence type="ECO:0000256" key="4">
    <source>
        <dbReference type="PROSITE-ProRule" id="PRU00042"/>
    </source>
</evidence>
<proteinExistence type="predicted"/>
<dbReference type="InterPro" id="IPR001356">
    <property type="entry name" value="HD"/>
</dbReference>
<dbReference type="VEuPathDB" id="FungiDB:ASPWEDRAFT_174725"/>
<dbReference type="Proteomes" id="UP000184383">
    <property type="component" value="Unassembled WGS sequence"/>
</dbReference>
<feature type="region of interest" description="Disordered" evidence="6">
    <location>
        <begin position="274"/>
        <end position="318"/>
    </location>
</feature>